<evidence type="ECO:0000313" key="1">
    <source>
        <dbReference type="EMBL" id="KAK4322817.1"/>
    </source>
</evidence>
<comment type="caution">
    <text evidence="1">The sequence shown here is derived from an EMBL/GenBank/DDBJ whole genome shotgun (WGS) entry which is preliminary data.</text>
</comment>
<organism evidence="1 2">
    <name type="scientific">Petrolisthes manimaculis</name>
    <dbReference type="NCBI Taxonomy" id="1843537"/>
    <lineage>
        <taxon>Eukaryota</taxon>
        <taxon>Metazoa</taxon>
        <taxon>Ecdysozoa</taxon>
        <taxon>Arthropoda</taxon>
        <taxon>Crustacea</taxon>
        <taxon>Multicrustacea</taxon>
        <taxon>Malacostraca</taxon>
        <taxon>Eumalacostraca</taxon>
        <taxon>Eucarida</taxon>
        <taxon>Decapoda</taxon>
        <taxon>Pleocyemata</taxon>
        <taxon>Anomura</taxon>
        <taxon>Galatheoidea</taxon>
        <taxon>Porcellanidae</taxon>
        <taxon>Petrolisthes</taxon>
    </lineage>
</organism>
<accession>A0AAE1UGG6</accession>
<dbReference type="Proteomes" id="UP001292094">
    <property type="component" value="Unassembled WGS sequence"/>
</dbReference>
<reference evidence="1" key="1">
    <citation type="submission" date="2023-11" db="EMBL/GenBank/DDBJ databases">
        <title>Genome assemblies of two species of porcelain crab, Petrolisthes cinctipes and Petrolisthes manimaculis (Anomura: Porcellanidae).</title>
        <authorList>
            <person name="Angst P."/>
        </authorList>
    </citation>
    <scope>NUCLEOTIDE SEQUENCE</scope>
    <source>
        <strain evidence="1">PB745_02</strain>
        <tissue evidence="1">Gill</tissue>
    </source>
</reference>
<dbReference type="AlphaFoldDB" id="A0AAE1UGG6"/>
<name>A0AAE1UGG6_9EUCA</name>
<sequence length="169" mass="19325">MAWPKLHAGPALPIHHPCPTTRGFLFLVPSYRHLQPELKAAIISSHSMMAQKYLRALEEVQLDGRCPSELLRHMQQLNDKAIMPFNDYVLKGRHSKLLPTIIQLLFQAQPDLPLREYGKLADALITTYTKGIHTWPTQHTSATIAMPPLCRDRYPLLNSNQRHHPRSSL</sequence>
<keyword evidence="2" id="KW-1185">Reference proteome</keyword>
<gene>
    <name evidence="1" type="ORF">Pmani_006482</name>
</gene>
<evidence type="ECO:0000313" key="2">
    <source>
        <dbReference type="Proteomes" id="UP001292094"/>
    </source>
</evidence>
<protein>
    <submittedName>
        <fullName evidence="1">Uncharacterized protein</fullName>
    </submittedName>
</protein>
<proteinExistence type="predicted"/>
<dbReference type="EMBL" id="JAWZYT010000500">
    <property type="protein sequence ID" value="KAK4322817.1"/>
    <property type="molecule type" value="Genomic_DNA"/>
</dbReference>